<name>A0A0N4UJR1_DRAME</name>
<reference evidence="2 4" key="2">
    <citation type="submission" date="2018-11" db="EMBL/GenBank/DDBJ databases">
        <authorList>
            <consortium name="Pathogen Informatics"/>
        </authorList>
    </citation>
    <scope>NUCLEOTIDE SEQUENCE [LARGE SCALE GENOMIC DNA]</scope>
</reference>
<dbReference type="AlphaFoldDB" id="A0A0N4UJR1"/>
<proteinExistence type="predicted"/>
<feature type="compositionally biased region" description="Low complexity" evidence="1">
    <location>
        <begin position="38"/>
        <end position="49"/>
    </location>
</feature>
<accession>A0A0N4UJR1</accession>
<evidence type="ECO:0000256" key="1">
    <source>
        <dbReference type="SAM" id="MobiDB-lite"/>
    </source>
</evidence>
<protein>
    <submittedName>
        <fullName evidence="5">YTH domain-containing protein</fullName>
    </submittedName>
</protein>
<feature type="region of interest" description="Disordered" evidence="1">
    <location>
        <begin position="36"/>
        <end position="71"/>
    </location>
</feature>
<reference evidence="5" key="1">
    <citation type="submission" date="2017-02" db="UniProtKB">
        <authorList>
            <consortium name="WormBaseParasite"/>
        </authorList>
    </citation>
    <scope>IDENTIFICATION</scope>
</reference>
<keyword evidence="4" id="KW-1185">Reference proteome</keyword>
<evidence type="ECO:0000313" key="4">
    <source>
        <dbReference type="Proteomes" id="UP000274756"/>
    </source>
</evidence>
<feature type="compositionally biased region" description="Polar residues" evidence="1">
    <location>
        <begin position="50"/>
        <end position="71"/>
    </location>
</feature>
<sequence>MFPNHNNFTQNPSIGTHLPAKWLNDNMVNLQVPLSTENSQNSNSAQPSQWHNDGTNNVRISQTENRSPMQQFKYSNDEIRWPSEFGYQFPLYQPQIPPSAYSSTSFPSTSSATYKVENGYCYQNSIMVPSYHGTPNEYMSAMSQSIPTQWKIPLQPPGYHVRPSTSEYNECVRRTTPPYRTGPGTNSELFTTFMIIGNKIL</sequence>
<gene>
    <name evidence="2" type="ORF">DME_LOCUS2034</name>
</gene>
<dbReference type="EMBL" id="UYYG01000043">
    <property type="protein sequence ID" value="VDN52061.1"/>
    <property type="molecule type" value="Genomic_DNA"/>
</dbReference>
<evidence type="ECO:0000313" key="5">
    <source>
        <dbReference type="WBParaSite" id="DME_0000790901-mRNA-1"/>
    </source>
</evidence>
<dbReference type="WBParaSite" id="DME_0000790901-mRNA-1">
    <property type="protein sequence ID" value="DME_0000790901-mRNA-1"/>
    <property type="gene ID" value="DME_0000790901"/>
</dbReference>
<organism evidence="3 5">
    <name type="scientific">Dracunculus medinensis</name>
    <name type="common">Guinea worm</name>
    <dbReference type="NCBI Taxonomy" id="318479"/>
    <lineage>
        <taxon>Eukaryota</taxon>
        <taxon>Metazoa</taxon>
        <taxon>Ecdysozoa</taxon>
        <taxon>Nematoda</taxon>
        <taxon>Chromadorea</taxon>
        <taxon>Rhabditida</taxon>
        <taxon>Spirurina</taxon>
        <taxon>Dracunculoidea</taxon>
        <taxon>Dracunculidae</taxon>
        <taxon>Dracunculus</taxon>
    </lineage>
</organism>
<evidence type="ECO:0000313" key="2">
    <source>
        <dbReference type="EMBL" id="VDN52061.1"/>
    </source>
</evidence>
<evidence type="ECO:0000313" key="3">
    <source>
        <dbReference type="Proteomes" id="UP000038040"/>
    </source>
</evidence>
<dbReference type="Proteomes" id="UP000274756">
    <property type="component" value="Unassembled WGS sequence"/>
</dbReference>
<dbReference type="Proteomes" id="UP000038040">
    <property type="component" value="Unplaced"/>
</dbReference>